<proteinExistence type="predicted"/>
<dbReference type="PANTHER" id="PTHR37474">
    <property type="entry name" value="RNA LIGASE/CYCLIC NUCLEOTIDE PHOSPHODIESTERASE"/>
    <property type="match status" value="1"/>
</dbReference>
<accession>A0A0S8FW20</accession>
<dbReference type="Pfam" id="PF13563">
    <property type="entry name" value="2_5_RNA_ligase2"/>
    <property type="match status" value="1"/>
</dbReference>
<evidence type="ECO:0000313" key="2">
    <source>
        <dbReference type="Proteomes" id="UP000051373"/>
    </source>
</evidence>
<gene>
    <name evidence="1" type="ORF">AMJ83_01485</name>
</gene>
<protein>
    <recommendedName>
        <fullName evidence="3">2'-5' RNA ligase</fullName>
    </recommendedName>
</protein>
<comment type="caution">
    <text evidence="1">The sequence shown here is derived from an EMBL/GenBank/DDBJ whole genome shotgun (WGS) entry which is preliminary data.</text>
</comment>
<dbReference type="AlphaFoldDB" id="A0A0S8FW20"/>
<reference evidence="1 2" key="1">
    <citation type="journal article" date="2015" name="Microbiome">
        <title>Genomic resolution of linkages in carbon, nitrogen, and sulfur cycling among widespread estuary sediment bacteria.</title>
        <authorList>
            <person name="Baker B.J."/>
            <person name="Lazar C.S."/>
            <person name="Teske A.P."/>
            <person name="Dick G.J."/>
        </authorList>
    </citation>
    <scope>NUCLEOTIDE SEQUENCE [LARGE SCALE GENOMIC DNA]</scope>
    <source>
        <strain evidence="1">SM23_42</strain>
    </source>
</reference>
<sequence length="174" mass="20072">MKAPVPGETGLIILPPPEVRTEVDMWRRIFKAYEGSLTPHITIVYPFVPQKIWEASRRATVDTLRSTHPFNVKLRELGTFIHDESVLWLKPEDGNNLLKIRAKMQSIFSAYTPASSLAYVPHLTLGFFKSVQELHRARKTVQKQIEPLEFTVDKIIYAVFIDVGWRIHDHINLV</sequence>
<dbReference type="SUPFAM" id="SSF55144">
    <property type="entry name" value="LigT-like"/>
    <property type="match status" value="1"/>
</dbReference>
<evidence type="ECO:0008006" key="3">
    <source>
        <dbReference type="Google" id="ProtNLM"/>
    </source>
</evidence>
<dbReference type="STRING" id="1703779.AMJ83_01485"/>
<dbReference type="Gene3D" id="3.90.1140.10">
    <property type="entry name" value="Cyclic phosphodiesterase"/>
    <property type="match status" value="1"/>
</dbReference>
<dbReference type="PANTHER" id="PTHR37474:SF1">
    <property type="entry name" value="2'-5' RNA LIGASE FAMILY PROTEIN"/>
    <property type="match status" value="1"/>
</dbReference>
<dbReference type="InterPro" id="IPR009097">
    <property type="entry name" value="Cyclic_Pdiesterase"/>
</dbReference>
<name>A0A0S8FW20_UNCW3</name>
<organism evidence="1 2">
    <name type="scientific">candidate division WOR_3 bacterium SM23_42</name>
    <dbReference type="NCBI Taxonomy" id="1703779"/>
    <lineage>
        <taxon>Bacteria</taxon>
        <taxon>Bacteria division WOR-3</taxon>
    </lineage>
</organism>
<dbReference type="EMBL" id="LJUJ01000001">
    <property type="protein sequence ID" value="KPK64867.1"/>
    <property type="molecule type" value="Genomic_DNA"/>
</dbReference>
<evidence type="ECO:0000313" key="1">
    <source>
        <dbReference type="EMBL" id="KPK64867.1"/>
    </source>
</evidence>
<dbReference type="Proteomes" id="UP000051373">
    <property type="component" value="Unassembled WGS sequence"/>
</dbReference>